<name>A0AAV7TF82_PLEWA</name>
<dbReference type="EMBL" id="JANPWB010000006">
    <property type="protein sequence ID" value="KAJ1174776.1"/>
    <property type="molecule type" value="Genomic_DNA"/>
</dbReference>
<sequence>MCGAPRANNVRLLTPRNHWFWLIHKRARCEVEEGSRRQDGGCRALRDLGGRESALGHRLGWQWETRQPRSNLANPRRAERRKRQADRAMLEETARHSGDATRGGEEAWRQIGNGDATIRHSRP</sequence>
<dbReference type="AlphaFoldDB" id="A0AAV7TF82"/>
<protein>
    <submittedName>
        <fullName evidence="2">Uncharacterized protein</fullName>
    </submittedName>
</protein>
<evidence type="ECO:0000313" key="3">
    <source>
        <dbReference type="Proteomes" id="UP001066276"/>
    </source>
</evidence>
<accession>A0AAV7TF82</accession>
<keyword evidence="3" id="KW-1185">Reference proteome</keyword>
<evidence type="ECO:0000313" key="2">
    <source>
        <dbReference type="EMBL" id="KAJ1174776.1"/>
    </source>
</evidence>
<reference evidence="2" key="1">
    <citation type="journal article" date="2022" name="bioRxiv">
        <title>Sequencing and chromosome-scale assembly of the giantPleurodeles waltlgenome.</title>
        <authorList>
            <person name="Brown T."/>
            <person name="Elewa A."/>
            <person name="Iarovenko S."/>
            <person name="Subramanian E."/>
            <person name="Araus A.J."/>
            <person name="Petzold A."/>
            <person name="Susuki M."/>
            <person name="Suzuki K.-i.T."/>
            <person name="Hayashi T."/>
            <person name="Toyoda A."/>
            <person name="Oliveira C."/>
            <person name="Osipova E."/>
            <person name="Leigh N.D."/>
            <person name="Simon A."/>
            <person name="Yun M.H."/>
        </authorList>
    </citation>
    <scope>NUCLEOTIDE SEQUENCE</scope>
    <source>
        <strain evidence="2">20211129_DDA</strain>
        <tissue evidence="2">Liver</tissue>
    </source>
</reference>
<comment type="caution">
    <text evidence="2">The sequence shown here is derived from an EMBL/GenBank/DDBJ whole genome shotgun (WGS) entry which is preliminary data.</text>
</comment>
<dbReference type="Proteomes" id="UP001066276">
    <property type="component" value="Chromosome 3_2"/>
</dbReference>
<evidence type="ECO:0000256" key="1">
    <source>
        <dbReference type="SAM" id="MobiDB-lite"/>
    </source>
</evidence>
<feature type="region of interest" description="Disordered" evidence="1">
    <location>
        <begin position="66"/>
        <end position="123"/>
    </location>
</feature>
<feature type="compositionally biased region" description="Basic and acidic residues" evidence="1">
    <location>
        <begin position="85"/>
        <end position="108"/>
    </location>
</feature>
<gene>
    <name evidence="2" type="ORF">NDU88_000067</name>
</gene>
<proteinExistence type="predicted"/>
<organism evidence="2 3">
    <name type="scientific">Pleurodeles waltl</name>
    <name type="common">Iberian ribbed newt</name>
    <dbReference type="NCBI Taxonomy" id="8319"/>
    <lineage>
        <taxon>Eukaryota</taxon>
        <taxon>Metazoa</taxon>
        <taxon>Chordata</taxon>
        <taxon>Craniata</taxon>
        <taxon>Vertebrata</taxon>
        <taxon>Euteleostomi</taxon>
        <taxon>Amphibia</taxon>
        <taxon>Batrachia</taxon>
        <taxon>Caudata</taxon>
        <taxon>Salamandroidea</taxon>
        <taxon>Salamandridae</taxon>
        <taxon>Pleurodelinae</taxon>
        <taxon>Pleurodeles</taxon>
    </lineage>
</organism>